<sequence>FTLHAHGQIEINNITQHQSTTLLNIDTTHYTWSTHDMTNVYNHLLTRGYQYGSSFQKMQSLHGTATSVVAQLTNDLSAINDLSSYRLLHPTLMDACLHPILTLIPGFDTTFIPVGVQKIVNIGKMDLSYPNLEVRGKYRDNISGLGQDGTYTLD</sequence>
<dbReference type="InterPro" id="IPR042104">
    <property type="entry name" value="PKS_dehydratase_sf"/>
</dbReference>
<feature type="non-terminal residue" evidence="3">
    <location>
        <position position="154"/>
    </location>
</feature>
<dbReference type="Pfam" id="PF14765">
    <property type="entry name" value="PS-DH"/>
    <property type="match status" value="1"/>
</dbReference>
<dbReference type="AlphaFoldDB" id="A0A820MD68"/>
<evidence type="ECO:0000259" key="2">
    <source>
        <dbReference type="PROSITE" id="PS52019"/>
    </source>
</evidence>
<dbReference type="EMBL" id="CAJOAZ010022954">
    <property type="protein sequence ID" value="CAF4370745.1"/>
    <property type="molecule type" value="Genomic_DNA"/>
</dbReference>
<dbReference type="Proteomes" id="UP000663844">
    <property type="component" value="Unassembled WGS sequence"/>
</dbReference>
<accession>A0A820MD68</accession>
<dbReference type="InterPro" id="IPR049900">
    <property type="entry name" value="PKS_mFAS_DH"/>
</dbReference>
<organism evidence="3 4">
    <name type="scientific">Adineta steineri</name>
    <dbReference type="NCBI Taxonomy" id="433720"/>
    <lineage>
        <taxon>Eukaryota</taxon>
        <taxon>Metazoa</taxon>
        <taxon>Spiralia</taxon>
        <taxon>Gnathifera</taxon>
        <taxon>Rotifera</taxon>
        <taxon>Eurotatoria</taxon>
        <taxon>Bdelloidea</taxon>
        <taxon>Adinetida</taxon>
        <taxon>Adinetidae</taxon>
        <taxon>Adineta</taxon>
    </lineage>
</organism>
<evidence type="ECO:0000313" key="3">
    <source>
        <dbReference type="EMBL" id="CAF4370745.1"/>
    </source>
</evidence>
<feature type="non-terminal residue" evidence="3">
    <location>
        <position position="1"/>
    </location>
</feature>
<comment type="caution">
    <text evidence="1">Lacks conserved residue(s) required for the propagation of feature annotation.</text>
</comment>
<reference evidence="3" key="1">
    <citation type="submission" date="2021-02" db="EMBL/GenBank/DDBJ databases">
        <authorList>
            <person name="Nowell W R."/>
        </authorList>
    </citation>
    <scope>NUCLEOTIDE SEQUENCE</scope>
</reference>
<dbReference type="Gene3D" id="3.10.129.110">
    <property type="entry name" value="Polyketide synthase dehydratase"/>
    <property type="match status" value="1"/>
</dbReference>
<proteinExistence type="predicted"/>
<dbReference type="InterPro" id="IPR049551">
    <property type="entry name" value="PKS_DH_C"/>
</dbReference>
<dbReference type="PROSITE" id="PS52019">
    <property type="entry name" value="PKS_MFAS_DH"/>
    <property type="match status" value="1"/>
</dbReference>
<protein>
    <recommendedName>
        <fullName evidence="2">PKS/mFAS DH domain-containing protein</fullName>
    </recommendedName>
</protein>
<feature type="region of interest" description="C-terminal hotdog fold" evidence="1">
    <location>
        <begin position="31"/>
        <end position="154"/>
    </location>
</feature>
<name>A0A820MD68_9BILA</name>
<comment type="caution">
    <text evidence="3">The sequence shown here is derived from an EMBL/GenBank/DDBJ whole genome shotgun (WGS) entry which is preliminary data.</text>
</comment>
<feature type="region of interest" description="N-terminal hotdog fold" evidence="1">
    <location>
        <begin position="1"/>
        <end position="16"/>
    </location>
</feature>
<evidence type="ECO:0000256" key="1">
    <source>
        <dbReference type="PROSITE-ProRule" id="PRU01363"/>
    </source>
</evidence>
<gene>
    <name evidence="3" type="ORF">OXD698_LOCUS49825</name>
</gene>
<evidence type="ECO:0000313" key="4">
    <source>
        <dbReference type="Proteomes" id="UP000663844"/>
    </source>
</evidence>
<feature type="domain" description="PKS/mFAS DH" evidence="2">
    <location>
        <begin position="1"/>
        <end position="154"/>
    </location>
</feature>